<feature type="compositionally biased region" description="Basic and acidic residues" evidence="1">
    <location>
        <begin position="171"/>
        <end position="188"/>
    </location>
</feature>
<evidence type="ECO:0000313" key="3">
    <source>
        <dbReference type="EMBL" id="CAG9809156.1"/>
    </source>
</evidence>
<keyword evidence="4" id="KW-1185">Reference proteome</keyword>
<feature type="signal peptide" evidence="2">
    <location>
        <begin position="1"/>
        <end position="18"/>
    </location>
</feature>
<evidence type="ECO:0000256" key="1">
    <source>
        <dbReference type="SAM" id="MobiDB-lite"/>
    </source>
</evidence>
<reference evidence="3" key="1">
    <citation type="submission" date="2022-01" db="EMBL/GenBank/DDBJ databases">
        <authorList>
            <person name="King R."/>
        </authorList>
    </citation>
    <scope>NUCLEOTIDE SEQUENCE</scope>
</reference>
<protein>
    <submittedName>
        <fullName evidence="3">Uncharacterized protein</fullName>
    </submittedName>
</protein>
<organism evidence="3 4">
    <name type="scientific">Chironomus riparius</name>
    <dbReference type="NCBI Taxonomy" id="315576"/>
    <lineage>
        <taxon>Eukaryota</taxon>
        <taxon>Metazoa</taxon>
        <taxon>Ecdysozoa</taxon>
        <taxon>Arthropoda</taxon>
        <taxon>Hexapoda</taxon>
        <taxon>Insecta</taxon>
        <taxon>Pterygota</taxon>
        <taxon>Neoptera</taxon>
        <taxon>Endopterygota</taxon>
        <taxon>Diptera</taxon>
        <taxon>Nematocera</taxon>
        <taxon>Chironomoidea</taxon>
        <taxon>Chironomidae</taxon>
        <taxon>Chironominae</taxon>
        <taxon>Chironomus</taxon>
    </lineage>
</organism>
<gene>
    <name evidence="3" type="ORF">CHIRRI_LOCUS11985</name>
</gene>
<dbReference type="OrthoDB" id="6339459at2759"/>
<dbReference type="AlphaFoldDB" id="A0A9N9S0V4"/>
<name>A0A9N9S0V4_9DIPT</name>
<proteinExistence type="predicted"/>
<sequence>MKLILVITMISMHFCAFAYSTQRPPNRNAEAEGSPFLDMAASFLENFSQGQGGNSGSGIEGIAGIASMIGSMMQSSETGKSQPSGAAQIIAGLGSLLAANSGTGNSNSGGGGFDPSIIGNVIQMFAAANSGSDQRGKRSSEGNGLETVLSLASTFLSSYNNQETDDDIETNEIKHNENPYKKQKEEPKHPGLNGDNLLNLLPIVMQTLNSFSGSAMEKTEAKHKHDHGGVLPPFLEKIHTAWDHFTNSELSDAIYKKIGLDMVFKGFVGRDGKVDYDKLFETLQNQSYRKRWIQKSIVYLAEWANYLANPEVYRSYFATGQMMFNGFLQSQNFPKKTQFDIKKPSETISSLINYAVKKHLMIDVDSMPYVNPFISYVKDVLKLGKNREYLQKMNSTDVSNKLTDTLNLEIIEPVLKIHRAYRYATNVDSECDRYVLCEINSHDPNEKLGLGGFKSGVLKFGSYAAAWFISEKTHTPFWTLFGAVNDPYECQEKYPIDCQRFNDGENRVTTEYSHTEL</sequence>
<dbReference type="Proteomes" id="UP001153620">
    <property type="component" value="Chromosome 3"/>
</dbReference>
<feature type="region of interest" description="Disordered" evidence="1">
    <location>
        <begin position="162"/>
        <end position="188"/>
    </location>
</feature>
<feature type="chain" id="PRO_5040454182" evidence="2">
    <location>
        <begin position="19"/>
        <end position="517"/>
    </location>
</feature>
<dbReference type="EMBL" id="OU895879">
    <property type="protein sequence ID" value="CAG9809156.1"/>
    <property type="molecule type" value="Genomic_DNA"/>
</dbReference>
<evidence type="ECO:0000256" key="2">
    <source>
        <dbReference type="SAM" id="SignalP"/>
    </source>
</evidence>
<reference evidence="3" key="2">
    <citation type="submission" date="2022-10" db="EMBL/GenBank/DDBJ databases">
        <authorList>
            <consortium name="ENA_rothamsted_submissions"/>
            <consortium name="culmorum"/>
            <person name="King R."/>
        </authorList>
    </citation>
    <scope>NUCLEOTIDE SEQUENCE</scope>
</reference>
<keyword evidence="2" id="KW-0732">Signal</keyword>
<accession>A0A9N9S0V4</accession>
<evidence type="ECO:0000313" key="4">
    <source>
        <dbReference type="Proteomes" id="UP001153620"/>
    </source>
</evidence>